<sequence length="62" mass="7187">MSPLSLMLKVRGHRFQMHHCRNCAGDPLMSWRLELLSFAYFSLQQAKKSRCLPRTGATLIDH</sequence>
<proteinExistence type="predicted"/>
<accession>A0A9N8QXC8</accession>
<keyword evidence="2" id="KW-1185">Reference proteome</keyword>
<organism evidence="1 2">
    <name type="scientific">Paraburkholderia domus</name>
    <dbReference type="NCBI Taxonomy" id="2793075"/>
    <lineage>
        <taxon>Bacteria</taxon>
        <taxon>Pseudomonadati</taxon>
        <taxon>Pseudomonadota</taxon>
        <taxon>Betaproteobacteria</taxon>
        <taxon>Burkholderiales</taxon>
        <taxon>Burkholderiaceae</taxon>
        <taxon>Paraburkholderia</taxon>
    </lineage>
</organism>
<name>A0A9N8QXC8_9BURK</name>
<gene>
    <name evidence="1" type="ORF">R70211_01172</name>
</gene>
<reference evidence="1" key="1">
    <citation type="submission" date="2021-02" db="EMBL/GenBank/DDBJ databases">
        <authorList>
            <person name="Vanwijnsberghe S."/>
        </authorList>
    </citation>
    <scope>NUCLEOTIDE SEQUENCE</scope>
    <source>
        <strain evidence="1">R-70211</strain>
    </source>
</reference>
<comment type="caution">
    <text evidence="1">The sequence shown here is derived from an EMBL/GenBank/DDBJ whole genome shotgun (WGS) entry which is preliminary data.</text>
</comment>
<dbReference type="AlphaFoldDB" id="A0A9N8QXC8"/>
<evidence type="ECO:0000313" key="2">
    <source>
        <dbReference type="Proteomes" id="UP000675121"/>
    </source>
</evidence>
<evidence type="ECO:0000313" key="1">
    <source>
        <dbReference type="EMBL" id="CAE6870341.1"/>
    </source>
</evidence>
<protein>
    <submittedName>
        <fullName evidence="1">Uncharacterized protein</fullName>
    </submittedName>
</protein>
<dbReference type="EMBL" id="CAJNAS010000002">
    <property type="protein sequence ID" value="CAE6870341.1"/>
    <property type="molecule type" value="Genomic_DNA"/>
</dbReference>
<dbReference type="Proteomes" id="UP000675121">
    <property type="component" value="Unassembled WGS sequence"/>
</dbReference>